<dbReference type="EMBL" id="CP029042">
    <property type="protein sequence ID" value="AZS75038.1"/>
    <property type="molecule type" value="Genomic_DNA"/>
</dbReference>
<keyword evidence="2" id="KW-1133">Transmembrane helix</keyword>
<name>A0A3Q9K9N6_9ACTN</name>
<evidence type="ECO:0000256" key="1">
    <source>
        <dbReference type="SAM" id="MobiDB-lite"/>
    </source>
</evidence>
<gene>
    <name evidence="3" type="ORF">DDE74_32645</name>
</gene>
<dbReference type="AlphaFoldDB" id="A0A3Q9K9N6"/>
<feature type="transmembrane region" description="Helical" evidence="2">
    <location>
        <begin position="112"/>
        <end position="132"/>
    </location>
</feature>
<evidence type="ECO:0000313" key="4">
    <source>
        <dbReference type="Proteomes" id="UP000275579"/>
    </source>
</evidence>
<accession>A0A3Q9K9N6</accession>
<protein>
    <recommendedName>
        <fullName evidence="5">Copper resistance protein D domain-containing protein</fullName>
    </recommendedName>
</protein>
<dbReference type="Proteomes" id="UP000275579">
    <property type="component" value="Chromosome"/>
</dbReference>
<reference evidence="3 4" key="1">
    <citation type="submission" date="2018-04" db="EMBL/GenBank/DDBJ databases">
        <title>Complete genome sequences of Streptomyces lydicus strain WYEC and characterization of antagonistic properties of biological control agents.</title>
        <authorList>
            <person name="Mariita R.M."/>
            <person name="Sello J.K."/>
        </authorList>
    </citation>
    <scope>NUCLEOTIDE SEQUENCE [LARGE SCALE GENOMIC DNA]</scope>
    <source>
        <strain evidence="3 4">WYEC 108</strain>
    </source>
</reference>
<feature type="transmembrane region" description="Helical" evidence="2">
    <location>
        <begin position="144"/>
        <end position="163"/>
    </location>
</feature>
<keyword evidence="2" id="KW-0472">Membrane</keyword>
<feature type="transmembrane region" description="Helical" evidence="2">
    <location>
        <begin position="40"/>
        <end position="63"/>
    </location>
</feature>
<proteinExistence type="predicted"/>
<keyword evidence="2" id="KW-0812">Transmembrane</keyword>
<sequence>MESMPARGQAAPGPRTAREPGRPALAVGSEGPDSAPTPPWALVALGVVACVVLAAACWTASHVHADPPLQAAARFLHLAALIVGLGAVLTVDWLALLWLLGRRRLSDVLRTAGALHTPIWLGLGGLVLSGLFLHPDLASPRTLIKLGLVLVVMLNGLYAHWVGQRLKQLQEQPGSAAGSVPRRLLKQTGIAASISQAGWWGASVIGFLNSHP</sequence>
<evidence type="ECO:0008006" key="5">
    <source>
        <dbReference type="Google" id="ProtNLM"/>
    </source>
</evidence>
<evidence type="ECO:0000256" key="2">
    <source>
        <dbReference type="SAM" id="Phobius"/>
    </source>
</evidence>
<evidence type="ECO:0000313" key="3">
    <source>
        <dbReference type="EMBL" id="AZS75038.1"/>
    </source>
</evidence>
<organism evidence="3 4">
    <name type="scientific">Streptomyces lydicus</name>
    <dbReference type="NCBI Taxonomy" id="47763"/>
    <lineage>
        <taxon>Bacteria</taxon>
        <taxon>Bacillati</taxon>
        <taxon>Actinomycetota</taxon>
        <taxon>Actinomycetes</taxon>
        <taxon>Kitasatosporales</taxon>
        <taxon>Streptomycetaceae</taxon>
        <taxon>Streptomyces</taxon>
    </lineage>
</organism>
<feature type="region of interest" description="Disordered" evidence="1">
    <location>
        <begin position="1"/>
        <end position="32"/>
    </location>
</feature>
<feature type="transmembrane region" description="Helical" evidence="2">
    <location>
        <begin position="75"/>
        <end position="100"/>
    </location>
</feature>